<comment type="caution">
    <text evidence="1">The sequence shown here is derived from an EMBL/GenBank/DDBJ whole genome shotgun (WGS) entry which is preliminary data.</text>
</comment>
<sequence>MSASAALAKLPSPLKDLVAGAVQDGSEDFGKSEKDKAEVAEWIDKVAQGDVAKPEKFQMWLFTARCTHHCPNSSQRNTTRIPPSHATSITSSTVPPSAKLPSPSPPRSP</sequence>
<accession>A0ACC1PJP7</accession>
<reference evidence="1" key="1">
    <citation type="submission" date="2022-08" db="EMBL/GenBank/DDBJ databases">
        <title>Genome Sequence of Pycnoporus sanguineus.</title>
        <authorList>
            <person name="Buettner E."/>
        </authorList>
    </citation>
    <scope>NUCLEOTIDE SEQUENCE</scope>
    <source>
        <strain evidence="1">CG-C14</strain>
    </source>
</reference>
<gene>
    <name evidence="1" type="ORF">NUW54_g7729</name>
</gene>
<protein>
    <submittedName>
        <fullName evidence="1">Uncharacterized protein</fullName>
    </submittedName>
</protein>
<dbReference type="EMBL" id="JANSHE010002273">
    <property type="protein sequence ID" value="KAJ2993396.1"/>
    <property type="molecule type" value="Genomic_DNA"/>
</dbReference>
<dbReference type="Proteomes" id="UP001144978">
    <property type="component" value="Unassembled WGS sequence"/>
</dbReference>
<evidence type="ECO:0000313" key="1">
    <source>
        <dbReference type="EMBL" id="KAJ2993396.1"/>
    </source>
</evidence>
<proteinExistence type="predicted"/>
<organism evidence="1 2">
    <name type="scientific">Trametes sanguinea</name>
    <dbReference type="NCBI Taxonomy" id="158606"/>
    <lineage>
        <taxon>Eukaryota</taxon>
        <taxon>Fungi</taxon>
        <taxon>Dikarya</taxon>
        <taxon>Basidiomycota</taxon>
        <taxon>Agaricomycotina</taxon>
        <taxon>Agaricomycetes</taxon>
        <taxon>Polyporales</taxon>
        <taxon>Polyporaceae</taxon>
        <taxon>Trametes</taxon>
    </lineage>
</organism>
<keyword evidence="2" id="KW-1185">Reference proteome</keyword>
<evidence type="ECO:0000313" key="2">
    <source>
        <dbReference type="Proteomes" id="UP001144978"/>
    </source>
</evidence>
<name>A0ACC1PJP7_9APHY</name>